<dbReference type="Proteomes" id="UP000002630">
    <property type="component" value="Linkage Group LG23"/>
</dbReference>
<sequence>MTNVMAPLTLFVIKVTAAHGLSDTELEQVLPAYDAVVVRSANQITRNMLVASPRVAIVGRAGSGVDNIDLKAASELGVPVVNAPTGNSGSVAELVMGLMLGVSRSISSARDTTRRGEWAKSNFTGRTLSGKTLGIVGFGSVGIALARLAVAFGMVVMIAEGSSPTPCSGRAEEIDPRASEREATASQAGVTLPPLPLDELLSKSDFLSVHCPLTADTKGLISRRELALMKPSAVVINAARGGVVDELGARVLSLSNFHQRPSDRAPRELCSVPTFPTGVLNVVALIAPSATPEPGAGAFGRRSP</sequence>
<dbReference type="SUPFAM" id="SSF51735">
    <property type="entry name" value="NAD(P)-binding Rossmann-fold domains"/>
    <property type="match status" value="1"/>
</dbReference>
<proteinExistence type="inferred from homology"/>
<dbReference type="PANTHER" id="PTHR42789">
    <property type="entry name" value="D-ISOMER SPECIFIC 2-HYDROXYACID DEHYDROGENASE FAMILY PROTEIN (AFU_ORTHOLOGUE AFUA_6G10090)"/>
    <property type="match status" value="1"/>
</dbReference>
<dbReference type="PANTHER" id="PTHR42789:SF1">
    <property type="entry name" value="D-ISOMER SPECIFIC 2-HYDROXYACID DEHYDROGENASE FAMILY PROTEIN (AFU_ORTHOLOGUE AFUA_6G10090)"/>
    <property type="match status" value="1"/>
</dbReference>
<dbReference type="GO" id="GO:0004617">
    <property type="term" value="F:phosphoglycerate dehydrogenase activity"/>
    <property type="evidence" value="ECO:0007669"/>
    <property type="project" value="UniProtKB-EC"/>
</dbReference>
<evidence type="ECO:0000256" key="5">
    <source>
        <dbReference type="SAM" id="SignalP"/>
    </source>
</evidence>
<dbReference type="AlphaFoldDB" id="D7FGX2"/>
<dbReference type="GO" id="GO:0051287">
    <property type="term" value="F:NAD binding"/>
    <property type="evidence" value="ECO:0007669"/>
    <property type="project" value="InterPro"/>
</dbReference>
<keyword evidence="5" id="KW-0732">Signal</keyword>
<evidence type="ECO:0000313" key="7">
    <source>
        <dbReference type="EMBL" id="CBJ48961.1"/>
    </source>
</evidence>
<dbReference type="InterPro" id="IPR006140">
    <property type="entry name" value="D-isomer_DH_NAD-bd"/>
</dbReference>
<comment type="similarity">
    <text evidence="1">Belongs to the D-isomer specific 2-hydroxyacid dehydrogenase family.</text>
</comment>
<accession>D7FGX2</accession>
<evidence type="ECO:0000313" key="8">
    <source>
        <dbReference type="Proteomes" id="UP000002630"/>
    </source>
</evidence>
<feature type="signal peptide" evidence="5">
    <location>
        <begin position="1"/>
        <end position="20"/>
    </location>
</feature>
<dbReference type="InterPro" id="IPR050857">
    <property type="entry name" value="D-2-hydroxyacid_DH"/>
</dbReference>
<dbReference type="PROSITE" id="PS00670">
    <property type="entry name" value="D_2_HYDROXYACID_DH_2"/>
    <property type="match status" value="1"/>
</dbReference>
<feature type="chain" id="PRO_5003095408" evidence="5">
    <location>
        <begin position="21"/>
        <end position="304"/>
    </location>
</feature>
<protein>
    <submittedName>
        <fullName evidence="7">Phosphoglycerate dehydrogenase, incomplete</fullName>
        <ecNumber evidence="7">1.1.1.95</ecNumber>
    </submittedName>
</protein>
<evidence type="ECO:0000256" key="4">
    <source>
        <dbReference type="SAM" id="MobiDB-lite"/>
    </source>
</evidence>
<reference evidence="7 8" key="1">
    <citation type="journal article" date="2010" name="Nature">
        <title>The Ectocarpus genome and the independent evolution of multicellularity in brown algae.</title>
        <authorList>
            <person name="Cock J.M."/>
            <person name="Sterck L."/>
            <person name="Rouze P."/>
            <person name="Scornet D."/>
            <person name="Allen A.E."/>
            <person name="Amoutzias G."/>
            <person name="Anthouard V."/>
            <person name="Artiguenave F."/>
            <person name="Aury J.M."/>
            <person name="Badger J.H."/>
            <person name="Beszteri B."/>
            <person name="Billiau K."/>
            <person name="Bonnet E."/>
            <person name="Bothwell J.H."/>
            <person name="Bowler C."/>
            <person name="Boyen C."/>
            <person name="Brownlee C."/>
            <person name="Carrano C.J."/>
            <person name="Charrier B."/>
            <person name="Cho G.Y."/>
            <person name="Coelho S.M."/>
            <person name="Collen J."/>
            <person name="Corre E."/>
            <person name="Da Silva C."/>
            <person name="Delage L."/>
            <person name="Delaroque N."/>
            <person name="Dittami S.M."/>
            <person name="Doulbeau S."/>
            <person name="Elias M."/>
            <person name="Farnham G."/>
            <person name="Gachon C.M."/>
            <person name="Gschloessl B."/>
            <person name="Heesch S."/>
            <person name="Jabbari K."/>
            <person name="Jubin C."/>
            <person name="Kawai H."/>
            <person name="Kimura K."/>
            <person name="Kloareg B."/>
            <person name="Kupper F.C."/>
            <person name="Lang D."/>
            <person name="Le Bail A."/>
            <person name="Leblanc C."/>
            <person name="Lerouge P."/>
            <person name="Lohr M."/>
            <person name="Lopez P.J."/>
            <person name="Martens C."/>
            <person name="Maumus F."/>
            <person name="Michel G."/>
            <person name="Miranda-Saavedra D."/>
            <person name="Morales J."/>
            <person name="Moreau H."/>
            <person name="Motomura T."/>
            <person name="Nagasato C."/>
            <person name="Napoli C.A."/>
            <person name="Nelson D.R."/>
            <person name="Nyvall-Collen P."/>
            <person name="Peters A.F."/>
            <person name="Pommier C."/>
            <person name="Potin P."/>
            <person name="Poulain J."/>
            <person name="Quesneville H."/>
            <person name="Read B."/>
            <person name="Rensing S.A."/>
            <person name="Ritter A."/>
            <person name="Rousvoal S."/>
            <person name="Samanta M."/>
            <person name="Samson G."/>
            <person name="Schroeder D.C."/>
            <person name="Segurens B."/>
            <person name="Strittmatter M."/>
            <person name="Tonon T."/>
            <person name="Tregear J.W."/>
            <person name="Valentin K."/>
            <person name="von Dassow P."/>
            <person name="Yamagishi T."/>
            <person name="Van de Peer Y."/>
            <person name="Wincker P."/>
        </authorList>
    </citation>
    <scope>NUCLEOTIDE SEQUENCE [LARGE SCALE GENOMIC DNA]</scope>
    <source>
        <strain evidence="8">Ec32 / CCAP1310/4</strain>
    </source>
</reference>
<dbReference type="InParanoid" id="D7FGX2"/>
<feature type="compositionally biased region" description="Basic and acidic residues" evidence="4">
    <location>
        <begin position="170"/>
        <end position="183"/>
    </location>
</feature>
<dbReference type="Gene3D" id="3.40.50.720">
    <property type="entry name" value="NAD(P)-binding Rossmann-like Domain"/>
    <property type="match status" value="2"/>
</dbReference>
<dbReference type="Pfam" id="PF02826">
    <property type="entry name" value="2-Hacid_dh_C"/>
    <property type="match status" value="1"/>
</dbReference>
<dbReference type="EMBL" id="FN647705">
    <property type="protein sequence ID" value="CBJ48961.1"/>
    <property type="molecule type" value="Genomic_DNA"/>
</dbReference>
<keyword evidence="2 7" id="KW-0560">Oxidoreductase</keyword>
<dbReference type="PROSITE" id="PS00671">
    <property type="entry name" value="D_2_HYDROXYACID_DH_3"/>
    <property type="match status" value="1"/>
</dbReference>
<dbReference type="EMBL" id="FN649748">
    <property type="protein sequence ID" value="CBJ48961.1"/>
    <property type="molecule type" value="Genomic_DNA"/>
</dbReference>
<dbReference type="STRING" id="2880.D7FGX2"/>
<dbReference type="SUPFAM" id="SSF52283">
    <property type="entry name" value="Formate/glycerate dehydrogenase catalytic domain-like"/>
    <property type="match status" value="1"/>
</dbReference>
<dbReference type="InterPro" id="IPR036291">
    <property type="entry name" value="NAD(P)-bd_dom_sf"/>
</dbReference>
<evidence type="ECO:0000256" key="2">
    <source>
        <dbReference type="ARBA" id="ARBA00023002"/>
    </source>
</evidence>
<feature type="domain" description="D-isomer specific 2-hydroxyacid dehydrogenase NAD-binding" evidence="6">
    <location>
        <begin position="96"/>
        <end position="246"/>
    </location>
</feature>
<evidence type="ECO:0000259" key="6">
    <source>
        <dbReference type="Pfam" id="PF02826"/>
    </source>
</evidence>
<gene>
    <name evidence="7" type="primary">PGDH</name>
    <name evidence="7" type="ORF">Esi_0102_0065</name>
</gene>
<name>D7FGX2_ECTSI</name>
<dbReference type="OrthoDB" id="9991913at2759"/>
<evidence type="ECO:0000256" key="1">
    <source>
        <dbReference type="ARBA" id="ARBA00005854"/>
    </source>
</evidence>
<dbReference type="EC" id="1.1.1.95" evidence="7"/>
<evidence type="ECO:0000256" key="3">
    <source>
        <dbReference type="ARBA" id="ARBA00023027"/>
    </source>
</evidence>
<keyword evidence="3" id="KW-0520">NAD</keyword>
<keyword evidence="8" id="KW-1185">Reference proteome</keyword>
<feature type="region of interest" description="Disordered" evidence="4">
    <location>
        <begin position="162"/>
        <end position="189"/>
    </location>
</feature>
<dbReference type="InterPro" id="IPR029753">
    <property type="entry name" value="D-isomer_DH_CS"/>
</dbReference>
<organism evidence="7 8">
    <name type="scientific">Ectocarpus siliculosus</name>
    <name type="common">Brown alga</name>
    <name type="synonym">Conferva siliculosa</name>
    <dbReference type="NCBI Taxonomy" id="2880"/>
    <lineage>
        <taxon>Eukaryota</taxon>
        <taxon>Sar</taxon>
        <taxon>Stramenopiles</taxon>
        <taxon>Ochrophyta</taxon>
        <taxon>PX clade</taxon>
        <taxon>Phaeophyceae</taxon>
        <taxon>Ectocarpales</taxon>
        <taxon>Ectocarpaceae</taxon>
        <taxon>Ectocarpus</taxon>
    </lineage>
</organism>